<dbReference type="InterPro" id="IPR011010">
    <property type="entry name" value="DNA_brk_join_enz"/>
</dbReference>
<dbReference type="SUPFAM" id="SSF56349">
    <property type="entry name" value="DNA breaking-rejoining enzymes"/>
    <property type="match status" value="1"/>
</dbReference>
<keyword evidence="2" id="KW-1185">Reference proteome</keyword>
<protein>
    <submittedName>
        <fullName evidence="1">Putative integrase</fullName>
    </submittedName>
</protein>
<dbReference type="AlphaFoldDB" id="G6YU99"/>
<organism evidence="1 2">
    <name type="scientific">Marinobacter manganoxydans MnI7-9</name>
    <dbReference type="NCBI Taxonomy" id="1094979"/>
    <lineage>
        <taxon>Bacteria</taxon>
        <taxon>Pseudomonadati</taxon>
        <taxon>Pseudomonadota</taxon>
        <taxon>Gammaproteobacteria</taxon>
        <taxon>Pseudomonadales</taxon>
        <taxon>Marinobacteraceae</taxon>
        <taxon>Marinobacter</taxon>
    </lineage>
</organism>
<dbReference type="Proteomes" id="UP000003208">
    <property type="component" value="Unassembled WGS sequence"/>
</dbReference>
<evidence type="ECO:0000313" key="2">
    <source>
        <dbReference type="Proteomes" id="UP000003208"/>
    </source>
</evidence>
<name>G6YU99_9GAMM</name>
<dbReference type="EMBL" id="AGTR01000045">
    <property type="protein sequence ID" value="EHJ04229.1"/>
    <property type="molecule type" value="Genomic_DNA"/>
</dbReference>
<sequence>MSFVLEFKSETGRNADRQVQAFIDYAKSLTAFDRPEQPLDWQANNWSPWKTGQCGLCTFLKAGIPSSKVHPSQARDEYFLDVELRDFAKAYIRYSLARQPKKNPQEIQALRVLEKSLLDLKGRAVISQVDENVLSHAALLAKELYPGPCYQVGGQLERLANFLTSKQMVEQPLVWKNPIRRKTDVSNGHRNKKAEAAAKLPDERALDALAEIFALKPEVHRDIVATSMVGILVSAPSRISELLELPSDCIIKEWNRTDQKDELMLRFHAKKGGGFMKKVIPQAIADVAEEAITRLLAITEKPRKLAKFMEDHPNDFPPHERLPLVGQDTLLSPEQICDALVLLDIKETPSRKRSAVRTWLTTRLTTAQNRVAQDTSYSEVVRILREALEGMPLRNRSKETLPDTPKLTLRKLNVVIRKLYLPDHFPYTTPDAITKHSDALLCFFYNQLNTQFDSVKPWALQNFTKNWLNNEIGISDARAKLKKESIFERWNYQGEYYRVTSHQFRHYLNTLAHRGQAGELEIARWSGRANLSDNAAYNHMSDDEYVDRMREIGLGKSDKSDLVLKSTKNMPITLAELEADGDRIAHVTLYGACVHDFSIEPCQKAPGLLIVSGTPLY</sequence>
<proteinExistence type="predicted"/>
<dbReference type="PATRIC" id="fig|1094979.3.peg.2364"/>
<dbReference type="GO" id="GO:0003677">
    <property type="term" value="F:DNA binding"/>
    <property type="evidence" value="ECO:0007669"/>
    <property type="project" value="InterPro"/>
</dbReference>
<gene>
    <name evidence="1" type="ORF">KYE_12206</name>
</gene>
<evidence type="ECO:0000313" key="1">
    <source>
        <dbReference type="EMBL" id="EHJ04229.1"/>
    </source>
</evidence>
<dbReference type="RefSeq" id="WP_008173609.1">
    <property type="nucleotide sequence ID" value="NZ_AGTR01000045.1"/>
</dbReference>
<accession>G6YU99</accession>
<reference evidence="1 2" key="1">
    <citation type="journal article" date="2012" name="J. Bacteriol.">
        <title>Genome sequence of deep-sea manganese-oxidizing bacterium Marinobacter manganoxydans MnI7-9.</title>
        <authorList>
            <person name="Wang H."/>
            <person name="Li H."/>
            <person name="Shao Z."/>
            <person name="Liao S."/>
            <person name="Johnstone L."/>
            <person name="Rensing C."/>
            <person name="Wang G."/>
        </authorList>
    </citation>
    <scope>NUCLEOTIDE SEQUENCE [LARGE SCALE GENOMIC DNA]</scope>
    <source>
        <strain evidence="1 2">MnI7-9</strain>
    </source>
</reference>